<dbReference type="GO" id="GO:0016020">
    <property type="term" value="C:membrane"/>
    <property type="evidence" value="ECO:0007669"/>
    <property type="project" value="GOC"/>
</dbReference>
<keyword evidence="3 7" id="KW-0808">Transferase</keyword>
<dbReference type="InterPro" id="IPR050519">
    <property type="entry name" value="Glycosyltransf_28_UgtP"/>
</dbReference>
<evidence type="ECO:0000259" key="4">
    <source>
        <dbReference type="Pfam" id="PF00534"/>
    </source>
</evidence>
<evidence type="ECO:0000256" key="1">
    <source>
        <dbReference type="ARBA" id="ARBA00006962"/>
    </source>
</evidence>
<comment type="caution">
    <text evidence="7">The sequence shown here is derived from an EMBL/GenBank/DDBJ whole genome shotgun (WGS) entry which is preliminary data.</text>
</comment>
<evidence type="ECO:0000313" key="6">
    <source>
        <dbReference type="EMBL" id="GED72234.1"/>
    </source>
</evidence>
<evidence type="ECO:0000313" key="9">
    <source>
        <dbReference type="Proteomes" id="UP000319578"/>
    </source>
</evidence>
<evidence type="ECO:0000256" key="2">
    <source>
        <dbReference type="ARBA" id="ARBA00022676"/>
    </source>
</evidence>
<accession>A0A0K9YU13</accession>
<dbReference type="EMBL" id="LGIQ01000007">
    <property type="protein sequence ID" value="KNB72171.1"/>
    <property type="molecule type" value="Genomic_DNA"/>
</dbReference>
<dbReference type="PANTHER" id="PTHR43025">
    <property type="entry name" value="MONOGALACTOSYLDIACYLGLYCEROL SYNTHASE"/>
    <property type="match status" value="1"/>
</dbReference>
<name>A0A0K9YU13_9BACL</name>
<dbReference type="GO" id="GO:0016758">
    <property type="term" value="F:hexosyltransferase activity"/>
    <property type="evidence" value="ECO:0007669"/>
    <property type="project" value="InterPro"/>
</dbReference>
<reference evidence="7" key="2">
    <citation type="submission" date="2015-07" db="EMBL/GenBank/DDBJ databases">
        <title>MeaNS - Measles Nucleotide Surveillance Program.</title>
        <authorList>
            <person name="Tran T."/>
            <person name="Druce J."/>
        </authorList>
    </citation>
    <scope>NUCLEOTIDE SEQUENCE</scope>
    <source>
        <strain evidence="7">DSM 9887</strain>
    </source>
</reference>
<reference evidence="8" key="1">
    <citation type="submission" date="2015-07" db="EMBL/GenBank/DDBJ databases">
        <title>Genome sequencing project for genomic taxonomy and phylogenomics of Bacillus-like bacteria.</title>
        <authorList>
            <person name="Liu B."/>
            <person name="Wang J."/>
            <person name="Zhu Y."/>
            <person name="Liu G."/>
            <person name="Chen Q."/>
            <person name="Chen Z."/>
            <person name="Lan J."/>
            <person name="Che J."/>
            <person name="Ge C."/>
            <person name="Shi H."/>
            <person name="Pan Z."/>
            <person name="Liu X."/>
        </authorList>
    </citation>
    <scope>NUCLEOTIDE SEQUENCE [LARGE SCALE GENOMIC DNA]</scope>
    <source>
        <strain evidence="8">DSM 9887</strain>
    </source>
</reference>
<dbReference type="GO" id="GO:0009247">
    <property type="term" value="P:glycolipid biosynthetic process"/>
    <property type="evidence" value="ECO:0007669"/>
    <property type="project" value="InterPro"/>
</dbReference>
<dbReference type="Gene3D" id="3.40.50.2000">
    <property type="entry name" value="Glycogen Phosphorylase B"/>
    <property type="match status" value="1"/>
</dbReference>
<dbReference type="PATRIC" id="fig|54915.3.peg.840"/>
<keyword evidence="9" id="KW-1185">Reference proteome</keyword>
<dbReference type="Proteomes" id="UP000319578">
    <property type="component" value="Unassembled WGS sequence"/>
</dbReference>
<keyword evidence="2" id="KW-0328">Glycosyltransferase</keyword>
<dbReference type="SUPFAM" id="SSF53756">
    <property type="entry name" value="UDP-Glycosyltransferase/glycogen phosphorylase"/>
    <property type="match status" value="1"/>
</dbReference>
<dbReference type="Pfam" id="PF00534">
    <property type="entry name" value="Glycos_transf_1"/>
    <property type="match status" value="1"/>
</dbReference>
<evidence type="ECO:0000313" key="8">
    <source>
        <dbReference type="Proteomes" id="UP000036834"/>
    </source>
</evidence>
<dbReference type="InterPro" id="IPR001296">
    <property type="entry name" value="Glyco_trans_1"/>
</dbReference>
<protein>
    <submittedName>
        <fullName evidence="7">Glycosyl transferase</fullName>
    </submittedName>
    <submittedName>
        <fullName evidence="6">UDP-glucuronosyltransferase</fullName>
    </submittedName>
</protein>
<dbReference type="AlphaFoldDB" id="A0A0K9YU13"/>
<dbReference type="STRING" id="54915.ADS79_09625"/>
<sequence length="373" mass="42993">MGKRFLLFTEEWAGSGHRMAAEAVHDVLVAQEGTELSRIVGGLNTASPALRELSRFFYLSMLRYGKPFWQRIYDQEHLWGTMLKEPLGWWLSQRLMNTLLQEEKPDVVIATHAYCLSALARSKQKLARPFHLVSIPTDYQINHFWVHPQIDTYVVAHERVADHLMHSYQVDAKKIQVLGIPIRSVFSVAAKMDKRTWKRQLGLDEQFTVLVCGGEGGYGKITEVMKALVKEMEPLQIIVITGKNEKLYNELQDLLQKYPCSHRVIVKKFEPQMWQWIGAADVYITKPGGISCAEAMALRTPLLLYQPLPGQEKNNCSFLLNQKAAVLATDQEEIRSMIRQWRNQKQRDKIMKQMELVRRPEAAQQIAAYLLQM</sequence>
<comment type="similarity">
    <text evidence="1">Belongs to the glycosyltransferase 28 family.</text>
</comment>
<evidence type="ECO:0000259" key="5">
    <source>
        <dbReference type="Pfam" id="PF06925"/>
    </source>
</evidence>
<dbReference type="PANTHER" id="PTHR43025:SF3">
    <property type="entry name" value="MONOGALACTOSYLDIACYLGLYCEROL SYNTHASE 1, CHLOROPLASTIC"/>
    <property type="match status" value="1"/>
</dbReference>
<dbReference type="InterPro" id="IPR009695">
    <property type="entry name" value="Diacylglyc_glucosyltr_N"/>
</dbReference>
<dbReference type="Pfam" id="PF06925">
    <property type="entry name" value="MGDG_synth"/>
    <property type="match status" value="1"/>
</dbReference>
<gene>
    <name evidence="7" type="ORF">ADS79_09625</name>
    <name evidence="6" type="ORF">BRE01_59360</name>
</gene>
<dbReference type="EMBL" id="BJON01000026">
    <property type="protein sequence ID" value="GED72234.1"/>
    <property type="molecule type" value="Genomic_DNA"/>
</dbReference>
<dbReference type="Proteomes" id="UP000036834">
    <property type="component" value="Unassembled WGS sequence"/>
</dbReference>
<feature type="domain" description="Diacylglycerol glucosyltransferase N-terminal" evidence="5">
    <location>
        <begin position="17"/>
        <end position="182"/>
    </location>
</feature>
<evidence type="ECO:0000256" key="3">
    <source>
        <dbReference type="ARBA" id="ARBA00022679"/>
    </source>
</evidence>
<proteinExistence type="inferred from homology"/>
<reference evidence="6 9" key="3">
    <citation type="submission" date="2019-06" db="EMBL/GenBank/DDBJ databases">
        <title>Whole genome shotgun sequence of Brevibacillus reuszeri NBRC 15719.</title>
        <authorList>
            <person name="Hosoyama A."/>
            <person name="Uohara A."/>
            <person name="Ohji S."/>
            <person name="Ichikawa N."/>
        </authorList>
    </citation>
    <scope>NUCLEOTIDE SEQUENCE [LARGE SCALE GENOMIC DNA]</scope>
    <source>
        <strain evidence="6 9">NBRC 15719</strain>
    </source>
</reference>
<organism evidence="7 8">
    <name type="scientific">Brevibacillus reuszeri</name>
    <dbReference type="NCBI Taxonomy" id="54915"/>
    <lineage>
        <taxon>Bacteria</taxon>
        <taxon>Bacillati</taxon>
        <taxon>Bacillota</taxon>
        <taxon>Bacilli</taxon>
        <taxon>Bacillales</taxon>
        <taxon>Paenibacillaceae</taxon>
        <taxon>Brevibacillus</taxon>
    </lineage>
</organism>
<dbReference type="OrthoDB" id="9815663at2"/>
<feature type="domain" description="Glycosyl transferase family 1" evidence="4">
    <location>
        <begin position="217"/>
        <end position="349"/>
    </location>
</feature>
<evidence type="ECO:0000313" key="7">
    <source>
        <dbReference type="EMBL" id="KNB72171.1"/>
    </source>
</evidence>
<dbReference type="RefSeq" id="WP_049738218.1">
    <property type="nucleotide sequence ID" value="NZ_BJON01000026.1"/>
</dbReference>